<keyword evidence="2" id="KW-0472">Membrane</keyword>
<dbReference type="OrthoDB" id="1109884at2759"/>
<feature type="transmembrane region" description="Helical" evidence="2">
    <location>
        <begin position="94"/>
        <end position="114"/>
    </location>
</feature>
<reference evidence="5" key="2">
    <citation type="submission" date="2025-08" db="UniProtKB">
        <authorList>
            <consortium name="RefSeq"/>
        </authorList>
    </citation>
    <scope>IDENTIFICATION</scope>
    <source>
        <tissue evidence="5">Leaf</tissue>
    </source>
</reference>
<feature type="compositionally biased region" description="Basic residues" evidence="1">
    <location>
        <begin position="65"/>
        <end position="82"/>
    </location>
</feature>
<keyword evidence="2" id="KW-1133">Transmembrane helix</keyword>
<dbReference type="GeneID" id="108858035"/>
<feature type="chain" id="PRO_5026774816" evidence="3">
    <location>
        <begin position="23"/>
        <end position="117"/>
    </location>
</feature>
<dbReference type="KEGG" id="rsz:108858035"/>
<evidence type="ECO:0000313" key="5">
    <source>
        <dbReference type="RefSeq" id="XP_018487545.1"/>
    </source>
</evidence>
<keyword evidence="4" id="KW-1185">Reference proteome</keyword>
<dbReference type="RefSeq" id="XP_018487545.1">
    <property type="nucleotide sequence ID" value="XM_018632043.2"/>
</dbReference>
<evidence type="ECO:0000256" key="1">
    <source>
        <dbReference type="SAM" id="MobiDB-lite"/>
    </source>
</evidence>
<feature type="region of interest" description="Disordered" evidence="1">
    <location>
        <begin position="65"/>
        <end position="86"/>
    </location>
</feature>
<dbReference type="Proteomes" id="UP000504610">
    <property type="component" value="Chromosome 1"/>
</dbReference>
<sequence>MERKSLALFILLFLCFSGSSESMMLRPSASLLDQKQVHGVTVKDIKGEEKEDKSVYIFRAGKGAHGHGFRGGRGGGRRKASPKRNAAMDHRPPLFFSTVSVFFTGFILLSLTSFNMC</sequence>
<protein>
    <submittedName>
        <fullName evidence="5">Uncharacterized protein LOC108858035</fullName>
    </submittedName>
</protein>
<name>A0A6J0NSV7_RAPSA</name>
<feature type="signal peptide" evidence="3">
    <location>
        <begin position="1"/>
        <end position="22"/>
    </location>
</feature>
<dbReference type="AlphaFoldDB" id="A0A6J0NSV7"/>
<accession>A0A6J0NSV7</accession>
<evidence type="ECO:0000313" key="4">
    <source>
        <dbReference type="Proteomes" id="UP000504610"/>
    </source>
</evidence>
<proteinExistence type="predicted"/>
<organism evidence="4 5">
    <name type="scientific">Raphanus sativus</name>
    <name type="common">Radish</name>
    <name type="synonym">Raphanus raphanistrum var. sativus</name>
    <dbReference type="NCBI Taxonomy" id="3726"/>
    <lineage>
        <taxon>Eukaryota</taxon>
        <taxon>Viridiplantae</taxon>
        <taxon>Streptophyta</taxon>
        <taxon>Embryophyta</taxon>
        <taxon>Tracheophyta</taxon>
        <taxon>Spermatophyta</taxon>
        <taxon>Magnoliopsida</taxon>
        <taxon>eudicotyledons</taxon>
        <taxon>Gunneridae</taxon>
        <taxon>Pentapetalae</taxon>
        <taxon>rosids</taxon>
        <taxon>malvids</taxon>
        <taxon>Brassicales</taxon>
        <taxon>Brassicaceae</taxon>
        <taxon>Brassiceae</taxon>
        <taxon>Raphanus</taxon>
    </lineage>
</organism>
<keyword evidence="2" id="KW-0812">Transmembrane</keyword>
<gene>
    <name evidence="5" type="primary">LOC108858035</name>
</gene>
<evidence type="ECO:0000256" key="3">
    <source>
        <dbReference type="SAM" id="SignalP"/>
    </source>
</evidence>
<keyword evidence="3" id="KW-0732">Signal</keyword>
<evidence type="ECO:0000256" key="2">
    <source>
        <dbReference type="SAM" id="Phobius"/>
    </source>
</evidence>
<reference evidence="4" key="1">
    <citation type="journal article" date="2019" name="Database">
        <title>The radish genome database (RadishGD): an integrated information resource for radish genomics.</title>
        <authorList>
            <person name="Yu H.J."/>
            <person name="Baek S."/>
            <person name="Lee Y.J."/>
            <person name="Cho A."/>
            <person name="Mun J.H."/>
        </authorList>
    </citation>
    <scope>NUCLEOTIDE SEQUENCE [LARGE SCALE GENOMIC DNA]</scope>
    <source>
        <strain evidence="4">cv. WK10039</strain>
    </source>
</reference>